<evidence type="ECO:0000256" key="3">
    <source>
        <dbReference type="ARBA" id="ARBA00022692"/>
    </source>
</evidence>
<evidence type="ECO:0000313" key="13">
    <source>
        <dbReference type="EMBL" id="KAK7796248.1"/>
    </source>
</evidence>
<dbReference type="GO" id="GO:0005886">
    <property type="term" value="C:plasma membrane"/>
    <property type="evidence" value="ECO:0007669"/>
    <property type="project" value="UniProtKB-ARBA"/>
</dbReference>
<evidence type="ECO:0000256" key="8">
    <source>
        <dbReference type="ARBA" id="ARBA00023170"/>
    </source>
</evidence>
<keyword evidence="4" id="KW-0552">Olfaction</keyword>
<evidence type="ECO:0000256" key="1">
    <source>
        <dbReference type="ARBA" id="ARBA00004141"/>
    </source>
</evidence>
<accession>A0AAW0H106</accession>
<comment type="caution">
    <text evidence="13">The sequence shown here is derived from an EMBL/GenBank/DDBJ whole genome shotgun (WGS) entry which is preliminary data.</text>
</comment>
<feature type="transmembrane region" description="Helical" evidence="11">
    <location>
        <begin position="283"/>
        <end position="305"/>
    </location>
</feature>
<keyword evidence="7 11" id="KW-0472">Membrane</keyword>
<feature type="domain" description="G-protein coupled receptors family 1 profile" evidence="12">
    <location>
        <begin position="39"/>
        <end position="230"/>
    </location>
</feature>
<feature type="domain" description="G-protein coupled receptors family 1 profile" evidence="12">
    <location>
        <begin position="226"/>
        <end position="398"/>
    </location>
</feature>
<keyword evidence="8 10" id="KW-0675">Receptor</keyword>
<dbReference type="Pfam" id="PF13853">
    <property type="entry name" value="7tm_4"/>
    <property type="match status" value="1"/>
</dbReference>
<feature type="transmembrane region" description="Helical" evidence="11">
    <location>
        <begin position="325"/>
        <end position="343"/>
    </location>
</feature>
<proteinExistence type="inferred from homology"/>
<dbReference type="InterPro" id="IPR000725">
    <property type="entry name" value="Olfact_rcpt"/>
</dbReference>
<comment type="similarity">
    <text evidence="10">Belongs to the G-protein coupled receptor 1 family.</text>
</comment>
<dbReference type="InterPro" id="IPR029064">
    <property type="entry name" value="Ribosomal_eL30-like_sf"/>
</dbReference>
<feature type="transmembrane region" description="Helical" evidence="11">
    <location>
        <begin position="378"/>
        <end position="399"/>
    </location>
</feature>
<dbReference type="GO" id="GO:0004984">
    <property type="term" value="F:olfactory receptor activity"/>
    <property type="evidence" value="ECO:0007669"/>
    <property type="project" value="InterPro"/>
</dbReference>
<dbReference type="Pfam" id="PF00001">
    <property type="entry name" value="7tm_1"/>
    <property type="match status" value="1"/>
</dbReference>
<keyword evidence="3 10" id="KW-0812">Transmembrane</keyword>
<feature type="transmembrane region" description="Helical" evidence="11">
    <location>
        <begin position="23"/>
        <end position="45"/>
    </location>
</feature>
<evidence type="ECO:0000256" key="6">
    <source>
        <dbReference type="ARBA" id="ARBA00023040"/>
    </source>
</evidence>
<feature type="transmembrane region" description="Helical" evidence="11">
    <location>
        <begin position="100"/>
        <end position="118"/>
    </location>
</feature>
<feature type="transmembrane region" description="Helical" evidence="11">
    <location>
        <begin position="139"/>
        <end position="162"/>
    </location>
</feature>
<dbReference type="EMBL" id="JBBHLL010001296">
    <property type="protein sequence ID" value="KAK7796248.1"/>
    <property type="molecule type" value="Genomic_DNA"/>
</dbReference>
<feature type="transmembrane region" description="Helical" evidence="11">
    <location>
        <begin position="244"/>
        <end position="263"/>
    </location>
</feature>
<dbReference type="PANTHER" id="PTHR48002">
    <property type="entry name" value="OLFACTORY RECEPTOR"/>
    <property type="match status" value="1"/>
</dbReference>
<evidence type="ECO:0000256" key="5">
    <source>
        <dbReference type="ARBA" id="ARBA00022989"/>
    </source>
</evidence>
<dbReference type="PROSITE" id="PS50262">
    <property type="entry name" value="G_PROTEIN_RECEP_F1_2"/>
    <property type="match status" value="2"/>
</dbReference>
<keyword evidence="9 10" id="KW-0807">Transducer</keyword>
<evidence type="ECO:0000256" key="11">
    <source>
        <dbReference type="SAM" id="Phobius"/>
    </source>
</evidence>
<keyword evidence="6 10" id="KW-0297">G-protein coupled receptor</keyword>
<reference evidence="13 14" key="1">
    <citation type="journal article" date="2023" name="bioRxiv">
        <title>Conserved and derived expression patterns and positive selection on dental genes reveal complex evolutionary context of ever-growing rodent molars.</title>
        <authorList>
            <person name="Calamari Z.T."/>
            <person name="Song A."/>
            <person name="Cohen E."/>
            <person name="Akter M."/>
            <person name="Roy R.D."/>
            <person name="Hallikas O."/>
            <person name="Christensen M.M."/>
            <person name="Li P."/>
            <person name="Marangoni P."/>
            <person name="Jernvall J."/>
            <person name="Klein O.D."/>
        </authorList>
    </citation>
    <scope>NUCLEOTIDE SEQUENCE [LARGE SCALE GENOMIC DNA]</scope>
    <source>
        <strain evidence="13">V071</strain>
    </source>
</reference>
<keyword evidence="2" id="KW-0716">Sensory transduction</keyword>
<name>A0AAW0H106_MYOGA</name>
<dbReference type="Gene3D" id="3.30.1330.30">
    <property type="match status" value="1"/>
</dbReference>
<dbReference type="SUPFAM" id="SSF81321">
    <property type="entry name" value="Family A G protein-coupled receptor-like"/>
    <property type="match status" value="2"/>
</dbReference>
<organism evidence="13 14">
    <name type="scientific">Myodes glareolus</name>
    <name type="common">Bank vole</name>
    <name type="synonym">Clethrionomys glareolus</name>
    <dbReference type="NCBI Taxonomy" id="447135"/>
    <lineage>
        <taxon>Eukaryota</taxon>
        <taxon>Metazoa</taxon>
        <taxon>Chordata</taxon>
        <taxon>Craniata</taxon>
        <taxon>Vertebrata</taxon>
        <taxon>Euteleostomi</taxon>
        <taxon>Mammalia</taxon>
        <taxon>Eutheria</taxon>
        <taxon>Euarchontoglires</taxon>
        <taxon>Glires</taxon>
        <taxon>Rodentia</taxon>
        <taxon>Myomorpha</taxon>
        <taxon>Muroidea</taxon>
        <taxon>Cricetidae</taxon>
        <taxon>Arvicolinae</taxon>
        <taxon>Myodes</taxon>
    </lineage>
</organism>
<protein>
    <recommendedName>
        <fullName evidence="12">G-protein coupled receptors family 1 profile domain-containing protein</fullName>
    </recommendedName>
</protein>
<dbReference type="InterPro" id="IPR000276">
    <property type="entry name" value="GPCR_Rhodpsn"/>
</dbReference>
<dbReference type="AlphaFoldDB" id="A0AAW0H106"/>
<evidence type="ECO:0000256" key="10">
    <source>
        <dbReference type="RuleBase" id="RU000688"/>
    </source>
</evidence>
<evidence type="ECO:0000313" key="14">
    <source>
        <dbReference type="Proteomes" id="UP001488838"/>
    </source>
</evidence>
<evidence type="ECO:0000256" key="4">
    <source>
        <dbReference type="ARBA" id="ARBA00022725"/>
    </source>
</evidence>
<dbReference type="Proteomes" id="UP001488838">
    <property type="component" value="Unassembled WGS sequence"/>
</dbReference>
<evidence type="ECO:0000256" key="9">
    <source>
        <dbReference type="ARBA" id="ARBA00023224"/>
    </source>
</evidence>
<evidence type="ECO:0000259" key="12">
    <source>
        <dbReference type="PROSITE" id="PS50262"/>
    </source>
</evidence>
<comment type="subcellular location">
    <subcellularLocation>
        <location evidence="1">Membrane</location>
        <topology evidence="1">Multi-pass membrane protein</topology>
    </subcellularLocation>
</comment>
<dbReference type="Gene3D" id="1.20.1070.10">
    <property type="entry name" value="Rhodopsin 7-helix transmembrane proteins"/>
    <property type="match status" value="2"/>
</dbReference>
<dbReference type="GO" id="GO:0004930">
    <property type="term" value="F:G protein-coupled receptor activity"/>
    <property type="evidence" value="ECO:0007669"/>
    <property type="project" value="UniProtKB-KW"/>
</dbReference>
<evidence type="ECO:0000256" key="7">
    <source>
        <dbReference type="ARBA" id="ARBA00023136"/>
    </source>
</evidence>
<gene>
    <name evidence="13" type="ORF">U0070_002670</name>
</gene>
<keyword evidence="14" id="KW-1185">Reference proteome</keyword>
<feature type="transmembrane region" description="Helical" evidence="11">
    <location>
        <begin position="57"/>
        <end position="80"/>
    </location>
</feature>
<evidence type="ECO:0000256" key="2">
    <source>
        <dbReference type="ARBA" id="ARBA00022606"/>
    </source>
</evidence>
<dbReference type="PRINTS" id="PR00237">
    <property type="entry name" value="GPCRRHODOPSN"/>
</dbReference>
<dbReference type="FunFam" id="1.20.1070.10:FF:000007">
    <property type="entry name" value="Olfactory receptor"/>
    <property type="match status" value="2"/>
</dbReference>
<sequence>MENHKNVTEFLFMGLWENRQVEFLFFLLFLLCYLAVLMGNSIILVTITCSHLIEQPMYYFLCHLSLMDLCYTSTVVPRLIRDLAVTRKNISYNECMTQLFTYHLLAGVEIFILVSMALDRYVAIVKPLHYMIIMNRKRCHVLIAMAWAVGFWHSIALLLMVLSLPFCGPNHINHYLCDVKPLLKLVCKDIHVVSILVIANAGMVDPRRKNIVLAIFLFFYMGTLVGNLLIIATIKISQALGSPMYYFLFYLSLSDTCFSTTVAPRMIVDSLMKQASISVSECLIQVSAFHLFGSLEIFILILMAVDRYVAICKPLHYMTIMSRQVCGMLVAIAWMGSCVHALVQTLLALSLPFCGPNEIDHYFCDLQPLLKLACSDTYMINLLFVANSGILCTASFLMLMDKKENHQLNWIYTMSNHRKILITVAFTQFNLEDKGTLTKLLEDTGTTYNEKYNDNCHHWEDNILPPKSVIHIARLEKESPKNLPLN</sequence>
<keyword evidence="5 11" id="KW-1133">Transmembrane helix</keyword>
<dbReference type="InterPro" id="IPR017452">
    <property type="entry name" value="GPCR_Rhodpsn_7TM"/>
</dbReference>
<dbReference type="PRINTS" id="PR00245">
    <property type="entry name" value="OLFACTORYR"/>
</dbReference>
<dbReference type="PROSITE" id="PS00237">
    <property type="entry name" value="G_PROTEIN_RECEP_F1_1"/>
    <property type="match status" value="1"/>
</dbReference>
<feature type="transmembrane region" description="Helical" evidence="11">
    <location>
        <begin position="211"/>
        <end position="232"/>
    </location>
</feature>
<dbReference type="InterPro" id="IPR050427">
    <property type="entry name" value="Olfactory_Receptors"/>
</dbReference>